<evidence type="ECO:0000313" key="2">
    <source>
        <dbReference type="EMBL" id="MEE2031651.1"/>
    </source>
</evidence>
<sequence>MLRCHIAHVLWGGLLMVAALVVLLSFLGRAPHRIAVLVGGIGFGLFLDEVGKFVTKTNDYFYRPSVAIMYVVVVLVLVANRAVHAARRPTPEENVANAAATVVEGLVHGLTPTSRDQAMAQLEAAPRTGPIMQWSTGSRAWSGSAVSSLPRRRSRTCQSSFVCATRSAESAAAGWRLCCSLSSRQACSSMLR</sequence>
<dbReference type="RefSeq" id="WP_330151087.1">
    <property type="nucleotide sequence ID" value="NZ_JAUZMZ010000021.1"/>
</dbReference>
<keyword evidence="1" id="KW-1133">Transmembrane helix</keyword>
<name>A0ABU7JNP0_9NOCA</name>
<evidence type="ECO:0000313" key="3">
    <source>
        <dbReference type="Proteomes" id="UP001331936"/>
    </source>
</evidence>
<organism evidence="2 3">
    <name type="scientific">Rhodococcus chondri</name>
    <dbReference type="NCBI Taxonomy" id="3065941"/>
    <lineage>
        <taxon>Bacteria</taxon>
        <taxon>Bacillati</taxon>
        <taxon>Actinomycetota</taxon>
        <taxon>Actinomycetes</taxon>
        <taxon>Mycobacteriales</taxon>
        <taxon>Nocardiaceae</taxon>
        <taxon>Rhodococcus</taxon>
    </lineage>
</organism>
<proteinExistence type="predicted"/>
<gene>
    <name evidence="2" type="ORF">Q8814_05900</name>
</gene>
<feature type="transmembrane region" description="Helical" evidence="1">
    <location>
        <begin position="6"/>
        <end position="27"/>
    </location>
</feature>
<comment type="caution">
    <text evidence="2">The sequence shown here is derived from an EMBL/GenBank/DDBJ whole genome shotgun (WGS) entry which is preliminary data.</text>
</comment>
<accession>A0ABU7JNP0</accession>
<evidence type="ECO:0000256" key="1">
    <source>
        <dbReference type="SAM" id="Phobius"/>
    </source>
</evidence>
<keyword evidence="1" id="KW-0472">Membrane</keyword>
<protein>
    <submittedName>
        <fullName evidence="2">Uncharacterized protein</fullName>
    </submittedName>
</protein>
<dbReference type="EMBL" id="JAUZMZ010000021">
    <property type="protein sequence ID" value="MEE2031651.1"/>
    <property type="molecule type" value="Genomic_DNA"/>
</dbReference>
<feature type="transmembrane region" description="Helical" evidence="1">
    <location>
        <begin position="60"/>
        <end position="79"/>
    </location>
</feature>
<keyword evidence="1" id="KW-0812">Transmembrane</keyword>
<keyword evidence="3" id="KW-1185">Reference proteome</keyword>
<feature type="transmembrane region" description="Helical" evidence="1">
    <location>
        <begin position="34"/>
        <end position="54"/>
    </location>
</feature>
<reference evidence="2 3" key="1">
    <citation type="submission" date="2023-08" db="EMBL/GenBank/DDBJ databases">
        <authorList>
            <person name="Girao M."/>
            <person name="Carvalho M.F."/>
        </authorList>
    </citation>
    <scope>NUCLEOTIDE SEQUENCE [LARGE SCALE GENOMIC DNA]</scope>
    <source>
        <strain evidence="2 3">CC-R104</strain>
    </source>
</reference>
<dbReference type="Proteomes" id="UP001331936">
    <property type="component" value="Unassembled WGS sequence"/>
</dbReference>